<evidence type="ECO:0000259" key="2">
    <source>
        <dbReference type="Pfam" id="PF09822"/>
    </source>
</evidence>
<evidence type="ECO:0000313" key="3">
    <source>
        <dbReference type="EMBL" id="AGH44027.1"/>
    </source>
</evidence>
<proteinExistence type="predicted"/>
<sequence length="292" mass="32604">MLSDNNITSKTLMLGISQSIPADCDVLIIAGPKNALTLSEETLISDYLTKGGDALFLIEHTVITSPDKPLSKDQLNQNPSLNAILNQWGLDVQSDIVVDFTNHIGDDVGSPATKNYGRHKALTEGLDYTFYVRPRSIRVLPQRRASIKHAVIVSTASTENSWAETNRTLDIQFDPNTDTTGPVPFAYVVIEEKNAAQQANKLSDTRLIVFTDTDFLSNVYINQYSNAQMGVNLVNWLAELDYKTFISAKEIKVERLNLTSKQTRQVMVILFLLPFIFVIAGLVVWLRTKVNR</sequence>
<dbReference type="HOGENOM" id="CLU_952637_0_0_6"/>
<name>M4S006_9ALTE</name>
<dbReference type="KEGG" id="gps:C427_1918"/>
<gene>
    <name evidence="3" type="ORF">C427_1918</name>
</gene>
<dbReference type="EMBL" id="CP003837">
    <property type="protein sequence ID" value="AGH44027.1"/>
    <property type="molecule type" value="Genomic_DNA"/>
</dbReference>
<dbReference type="eggNOG" id="COG3225">
    <property type="taxonomic scope" value="Bacteria"/>
</dbReference>
<evidence type="ECO:0000313" key="4">
    <source>
        <dbReference type="Proteomes" id="UP000011864"/>
    </source>
</evidence>
<dbReference type="AlphaFoldDB" id="M4S006"/>
<protein>
    <recommendedName>
        <fullName evidence="2">ABC-type uncharacterized transport system domain-containing protein</fullName>
    </recommendedName>
</protein>
<evidence type="ECO:0000256" key="1">
    <source>
        <dbReference type="SAM" id="Phobius"/>
    </source>
</evidence>
<keyword evidence="1" id="KW-1133">Transmembrane helix</keyword>
<reference evidence="3 4" key="1">
    <citation type="journal article" date="2013" name="Genome Announc.">
        <title>Complete Genome Sequence of Glaciecola psychrophila Strain 170T.</title>
        <authorList>
            <person name="Yin J."/>
            <person name="Chen J."/>
            <person name="Liu G."/>
            <person name="Yu Y."/>
            <person name="Song L."/>
            <person name="Wang X."/>
            <person name="Qu X."/>
        </authorList>
    </citation>
    <scope>NUCLEOTIDE SEQUENCE [LARGE SCALE GENOMIC DNA]</scope>
    <source>
        <strain evidence="3 4">170</strain>
    </source>
</reference>
<keyword evidence="1" id="KW-0812">Transmembrane</keyword>
<dbReference type="InterPro" id="IPR019196">
    <property type="entry name" value="ABC_transp_unknown"/>
</dbReference>
<feature type="domain" description="ABC-type uncharacterised transport system" evidence="2">
    <location>
        <begin position="17"/>
        <end position="229"/>
    </location>
</feature>
<accession>M4S006</accession>
<dbReference type="STRING" id="1129794.C427_1918"/>
<keyword evidence="1" id="KW-0472">Membrane</keyword>
<feature type="transmembrane region" description="Helical" evidence="1">
    <location>
        <begin position="266"/>
        <end position="286"/>
    </location>
</feature>
<dbReference type="Pfam" id="PF09822">
    <property type="entry name" value="ABC_transp_aux"/>
    <property type="match status" value="1"/>
</dbReference>
<keyword evidence="4" id="KW-1185">Reference proteome</keyword>
<dbReference type="PATRIC" id="fig|1129794.4.peg.1899"/>
<dbReference type="Proteomes" id="UP000011864">
    <property type="component" value="Chromosome"/>
</dbReference>
<organism evidence="3 4">
    <name type="scientific">Paraglaciecola psychrophila 170</name>
    <dbReference type="NCBI Taxonomy" id="1129794"/>
    <lineage>
        <taxon>Bacteria</taxon>
        <taxon>Pseudomonadati</taxon>
        <taxon>Pseudomonadota</taxon>
        <taxon>Gammaproteobacteria</taxon>
        <taxon>Alteromonadales</taxon>
        <taxon>Alteromonadaceae</taxon>
        <taxon>Paraglaciecola</taxon>
    </lineage>
</organism>